<proteinExistence type="predicted"/>
<reference evidence="2" key="1">
    <citation type="submission" date="2015-07" db="EMBL/GenBank/DDBJ databases">
        <title>Near-Complete Genome Sequence of the Cellulolytic Bacterium Bacteroides (Pseudobacteroides) cellulosolvens ATCC 35603.</title>
        <authorList>
            <person name="Dassa B."/>
            <person name="Utturkar S.M."/>
            <person name="Klingeman D.M."/>
            <person name="Hurt R.A."/>
            <person name="Keller M."/>
            <person name="Xu J."/>
            <person name="Reddy Y.H.K."/>
            <person name="Borovok I."/>
            <person name="Grinberg I.R."/>
            <person name="Lamed R."/>
            <person name="Zhivin O."/>
            <person name="Bayer E.A."/>
            <person name="Brown S.D."/>
        </authorList>
    </citation>
    <scope>NUCLEOTIDE SEQUENCE [LARGE SCALE GENOMIC DNA]</scope>
    <source>
        <strain evidence="2">DSM 2933</strain>
    </source>
</reference>
<name>A0A0L6JKI7_9FIRM</name>
<gene>
    <name evidence="1" type="ORF">Bccel_1628</name>
</gene>
<dbReference type="eggNOG" id="ENOG502ZIT0">
    <property type="taxonomic scope" value="Bacteria"/>
</dbReference>
<dbReference type="AlphaFoldDB" id="A0A0L6JKI7"/>
<evidence type="ECO:0000313" key="1">
    <source>
        <dbReference type="EMBL" id="KNY26366.1"/>
    </source>
</evidence>
<comment type="caution">
    <text evidence="1">The sequence shown here is derived from an EMBL/GenBank/DDBJ whole genome shotgun (WGS) entry which is preliminary data.</text>
</comment>
<dbReference type="OrthoDB" id="2085922at2"/>
<sequence length="84" mass="9557">MEIKKELFEASAKIIGISIEDAIAHHKVLENINSIYVWNSIRGGAAVIMENEDSFLYANSSINFDEHLRAFLSGKRTEPKMFKK</sequence>
<dbReference type="EMBL" id="LGTC01000001">
    <property type="protein sequence ID" value="KNY26366.1"/>
    <property type="molecule type" value="Genomic_DNA"/>
</dbReference>
<dbReference type="Proteomes" id="UP000036923">
    <property type="component" value="Unassembled WGS sequence"/>
</dbReference>
<accession>A0A0L6JKI7</accession>
<evidence type="ECO:0000313" key="2">
    <source>
        <dbReference type="Proteomes" id="UP000036923"/>
    </source>
</evidence>
<organism evidence="1 2">
    <name type="scientific">Pseudobacteroides cellulosolvens ATCC 35603 = DSM 2933</name>
    <dbReference type="NCBI Taxonomy" id="398512"/>
    <lineage>
        <taxon>Bacteria</taxon>
        <taxon>Bacillati</taxon>
        <taxon>Bacillota</taxon>
        <taxon>Clostridia</taxon>
        <taxon>Eubacteriales</taxon>
        <taxon>Oscillospiraceae</taxon>
        <taxon>Pseudobacteroides</taxon>
    </lineage>
</organism>
<keyword evidence="2" id="KW-1185">Reference proteome</keyword>
<protein>
    <submittedName>
        <fullName evidence="1">Uncharacterized protein</fullName>
    </submittedName>
</protein>
<dbReference type="RefSeq" id="WP_036941454.1">
    <property type="nucleotide sequence ID" value="NZ_JQKC01000015.1"/>
</dbReference>